<accession>A0A4Y9YR48</accession>
<dbReference type="EMBL" id="SEOQ01000358">
    <property type="protein sequence ID" value="TFY64855.1"/>
    <property type="molecule type" value="Genomic_DNA"/>
</dbReference>
<protein>
    <submittedName>
        <fullName evidence="1">Uncharacterized protein</fullName>
    </submittedName>
</protein>
<dbReference type="Proteomes" id="UP000298327">
    <property type="component" value="Unassembled WGS sequence"/>
</dbReference>
<evidence type="ECO:0000313" key="1">
    <source>
        <dbReference type="EMBL" id="TFY64855.1"/>
    </source>
</evidence>
<proteinExistence type="predicted"/>
<comment type="caution">
    <text evidence="1">The sequence shown here is derived from an EMBL/GenBank/DDBJ whole genome shotgun (WGS) entry which is preliminary data.</text>
</comment>
<reference evidence="1 2" key="1">
    <citation type="submission" date="2019-02" db="EMBL/GenBank/DDBJ databases">
        <title>Genome sequencing of the rare red list fungi Dentipellis fragilis.</title>
        <authorList>
            <person name="Buettner E."/>
            <person name="Kellner H."/>
        </authorList>
    </citation>
    <scope>NUCLEOTIDE SEQUENCE [LARGE SCALE GENOMIC DNA]</scope>
    <source>
        <strain evidence="1 2">DSM 105465</strain>
    </source>
</reference>
<name>A0A4Y9YR48_9AGAM</name>
<keyword evidence="2" id="KW-1185">Reference proteome</keyword>
<dbReference type="AlphaFoldDB" id="A0A4Y9YR48"/>
<organism evidence="1 2">
    <name type="scientific">Dentipellis fragilis</name>
    <dbReference type="NCBI Taxonomy" id="205917"/>
    <lineage>
        <taxon>Eukaryota</taxon>
        <taxon>Fungi</taxon>
        <taxon>Dikarya</taxon>
        <taxon>Basidiomycota</taxon>
        <taxon>Agaricomycotina</taxon>
        <taxon>Agaricomycetes</taxon>
        <taxon>Russulales</taxon>
        <taxon>Hericiaceae</taxon>
        <taxon>Dentipellis</taxon>
    </lineage>
</organism>
<sequence>MAASALSSPTRSVSLFEQKYRTTSQKYSRMLLQAKILLEGSCKPEVQMRRCQANIKIFQEGARNSKMLRAHGELGGARIPDGTFYAVTNI</sequence>
<gene>
    <name evidence="1" type="ORF">EVG20_g5799</name>
</gene>
<evidence type="ECO:0000313" key="2">
    <source>
        <dbReference type="Proteomes" id="UP000298327"/>
    </source>
</evidence>